<dbReference type="InParanoid" id="B9TDT0"/>
<proteinExistence type="predicted"/>
<keyword evidence="2" id="KW-1185">Reference proteome</keyword>
<gene>
    <name evidence="1" type="ORF">RCOM_1917820</name>
</gene>
<protein>
    <submittedName>
        <fullName evidence="1">Uncharacterized protein</fullName>
    </submittedName>
</protein>
<dbReference type="EMBL" id="EQ978453">
    <property type="protein sequence ID" value="EEF25984.1"/>
    <property type="molecule type" value="Genomic_DNA"/>
</dbReference>
<dbReference type="AlphaFoldDB" id="B9TDT0"/>
<accession>B9TDT0</accession>
<reference evidence="2" key="1">
    <citation type="journal article" date="2010" name="Nat. Biotechnol.">
        <title>Draft genome sequence of the oilseed species Ricinus communis.</title>
        <authorList>
            <person name="Chan A.P."/>
            <person name="Crabtree J."/>
            <person name="Zhao Q."/>
            <person name="Lorenzi H."/>
            <person name="Orvis J."/>
            <person name="Puiu D."/>
            <person name="Melake-Berhan A."/>
            <person name="Jones K.M."/>
            <person name="Redman J."/>
            <person name="Chen G."/>
            <person name="Cahoon E.B."/>
            <person name="Gedil M."/>
            <person name="Stanke M."/>
            <person name="Haas B.J."/>
            <person name="Wortman J.R."/>
            <person name="Fraser-Liggett C.M."/>
            <person name="Ravel J."/>
            <person name="Rabinowicz P.D."/>
        </authorList>
    </citation>
    <scope>NUCLEOTIDE SEQUENCE [LARGE SCALE GENOMIC DNA]</scope>
    <source>
        <strain evidence="2">cv. Hale</strain>
    </source>
</reference>
<evidence type="ECO:0000313" key="2">
    <source>
        <dbReference type="Proteomes" id="UP000008311"/>
    </source>
</evidence>
<evidence type="ECO:0000313" key="1">
    <source>
        <dbReference type="EMBL" id="EEF25984.1"/>
    </source>
</evidence>
<sequence length="113" mass="11742">MSLDAPFATRVVPPVTVTPESVEPSAPTRLPTTSPPVLLTVTLPATAATPPTVATLTMYVPVSPLPPSAREAPETAVLRLTPVLLRIAILPVAERGVPRVTLCVFASPIDTDA</sequence>
<name>B9TDT0_RICCO</name>
<organism evidence="1 2">
    <name type="scientific">Ricinus communis</name>
    <name type="common">Castor bean</name>
    <dbReference type="NCBI Taxonomy" id="3988"/>
    <lineage>
        <taxon>Eukaryota</taxon>
        <taxon>Viridiplantae</taxon>
        <taxon>Streptophyta</taxon>
        <taxon>Embryophyta</taxon>
        <taxon>Tracheophyta</taxon>
        <taxon>Spermatophyta</taxon>
        <taxon>Magnoliopsida</taxon>
        <taxon>eudicotyledons</taxon>
        <taxon>Gunneridae</taxon>
        <taxon>Pentapetalae</taxon>
        <taxon>rosids</taxon>
        <taxon>fabids</taxon>
        <taxon>Malpighiales</taxon>
        <taxon>Euphorbiaceae</taxon>
        <taxon>Acalyphoideae</taxon>
        <taxon>Acalypheae</taxon>
        <taxon>Ricinus</taxon>
    </lineage>
</organism>
<dbReference type="Proteomes" id="UP000008311">
    <property type="component" value="Unassembled WGS sequence"/>
</dbReference>